<protein>
    <submittedName>
        <fullName evidence="3">Collagen triple helix repeat-containing protein</fullName>
    </submittedName>
</protein>
<dbReference type="GO" id="GO:0005615">
    <property type="term" value="C:extracellular space"/>
    <property type="evidence" value="ECO:0007669"/>
    <property type="project" value="TreeGrafter"/>
</dbReference>
<dbReference type="InterPro" id="IPR008160">
    <property type="entry name" value="Collagen"/>
</dbReference>
<dbReference type="Proteomes" id="UP000321514">
    <property type="component" value="Unassembled WGS sequence"/>
</dbReference>
<sequence length="212" mass="22069">MGPQGPSGPKGDTGPMGATGPVGPQGIAGPSGSTGPQGVTGPTGPTGPQGLTGPMGPTGPKGDTGPSGPPGPALRTMRVHDATGRFVSNDSLFADAQGLVWSVDLETGRSKPVFQDISRYFETSDCTGEAFMAGTIPPRYVFTVAGDPTFRRRPDTQLRVLREFKSYFSDGRCRTTQGESQGLPLSNTAPDSPISLPTHTDGFTPPFHYEFD</sequence>
<feature type="region of interest" description="Disordered" evidence="1">
    <location>
        <begin position="1"/>
        <end position="74"/>
    </location>
</feature>
<accession>A0A511T564</accession>
<reference evidence="2 5" key="2">
    <citation type="submission" date="2019-07" db="EMBL/GenBank/DDBJ databases">
        <title>Whole genome shotgun sequence of Myxococcus fulvus NBRC 100333.</title>
        <authorList>
            <person name="Hosoyama A."/>
            <person name="Uohara A."/>
            <person name="Ohji S."/>
            <person name="Ichikawa N."/>
        </authorList>
    </citation>
    <scope>NUCLEOTIDE SEQUENCE [LARGE SCALE GENOMIC DNA]</scope>
    <source>
        <strain evidence="2 5">NBRC 100333</strain>
    </source>
</reference>
<name>A0A511T564_MYXFU</name>
<comment type="caution">
    <text evidence="2">The sequence shown here is derived from an EMBL/GenBank/DDBJ whole genome shotgun (WGS) entry which is preliminary data.</text>
</comment>
<proteinExistence type="predicted"/>
<dbReference type="InterPro" id="IPR050149">
    <property type="entry name" value="Collagen_superfamily"/>
</dbReference>
<reference evidence="3 4" key="1">
    <citation type="submission" date="2016-10" db="EMBL/GenBank/DDBJ databases">
        <authorList>
            <person name="Varghese N."/>
            <person name="Submissions S."/>
        </authorList>
    </citation>
    <scope>NUCLEOTIDE SEQUENCE [LARGE SCALE GENOMIC DNA]</scope>
    <source>
        <strain evidence="3 4">DSM 16525</strain>
    </source>
</reference>
<evidence type="ECO:0000313" key="5">
    <source>
        <dbReference type="Proteomes" id="UP000321514"/>
    </source>
</evidence>
<evidence type="ECO:0000313" key="4">
    <source>
        <dbReference type="Proteomes" id="UP000183760"/>
    </source>
</evidence>
<evidence type="ECO:0000313" key="2">
    <source>
        <dbReference type="EMBL" id="GEN08468.1"/>
    </source>
</evidence>
<dbReference type="Pfam" id="PF01391">
    <property type="entry name" value="Collagen"/>
    <property type="match status" value="1"/>
</dbReference>
<keyword evidence="4" id="KW-1185">Reference proteome</keyword>
<dbReference type="AlphaFoldDB" id="A0A511T564"/>
<dbReference type="EMBL" id="BJXR01000028">
    <property type="protein sequence ID" value="GEN08468.1"/>
    <property type="molecule type" value="Genomic_DNA"/>
</dbReference>
<dbReference type="PANTHER" id="PTHR24023:SF1095">
    <property type="entry name" value="EGF-LIKE DOMAIN-CONTAINING PROTEIN"/>
    <property type="match status" value="1"/>
</dbReference>
<dbReference type="GO" id="GO:0031012">
    <property type="term" value="C:extracellular matrix"/>
    <property type="evidence" value="ECO:0007669"/>
    <property type="project" value="TreeGrafter"/>
</dbReference>
<feature type="compositionally biased region" description="Low complexity" evidence="1">
    <location>
        <begin position="30"/>
        <end position="66"/>
    </location>
</feature>
<dbReference type="GO" id="GO:0030198">
    <property type="term" value="P:extracellular matrix organization"/>
    <property type="evidence" value="ECO:0007669"/>
    <property type="project" value="TreeGrafter"/>
</dbReference>
<dbReference type="PANTHER" id="PTHR24023">
    <property type="entry name" value="COLLAGEN ALPHA"/>
    <property type="match status" value="1"/>
</dbReference>
<evidence type="ECO:0000313" key="3">
    <source>
        <dbReference type="EMBL" id="SEU20153.1"/>
    </source>
</evidence>
<gene>
    <name evidence="2" type="ORF">MFU01_35050</name>
    <name evidence="3" type="ORF">SAMN05443572_106103</name>
</gene>
<evidence type="ECO:0000256" key="1">
    <source>
        <dbReference type="SAM" id="MobiDB-lite"/>
    </source>
</evidence>
<feature type="region of interest" description="Disordered" evidence="1">
    <location>
        <begin position="175"/>
        <end position="212"/>
    </location>
</feature>
<dbReference type="GO" id="GO:0030020">
    <property type="term" value="F:extracellular matrix structural constituent conferring tensile strength"/>
    <property type="evidence" value="ECO:0007669"/>
    <property type="project" value="TreeGrafter"/>
</dbReference>
<feature type="compositionally biased region" description="Polar residues" evidence="1">
    <location>
        <begin position="175"/>
        <end position="198"/>
    </location>
</feature>
<organism evidence="2 5">
    <name type="scientific">Myxococcus fulvus</name>
    <dbReference type="NCBI Taxonomy" id="33"/>
    <lineage>
        <taxon>Bacteria</taxon>
        <taxon>Pseudomonadati</taxon>
        <taxon>Myxococcota</taxon>
        <taxon>Myxococcia</taxon>
        <taxon>Myxococcales</taxon>
        <taxon>Cystobacterineae</taxon>
        <taxon>Myxococcaceae</taxon>
        <taxon>Myxococcus</taxon>
    </lineage>
</organism>
<dbReference type="EMBL" id="FOIB01000006">
    <property type="protein sequence ID" value="SEU20153.1"/>
    <property type="molecule type" value="Genomic_DNA"/>
</dbReference>
<keyword evidence="3" id="KW-0176">Collagen</keyword>
<dbReference type="Proteomes" id="UP000183760">
    <property type="component" value="Unassembled WGS sequence"/>
</dbReference>